<dbReference type="OrthoDB" id="1001489at2759"/>
<evidence type="ECO:0000313" key="6">
    <source>
        <dbReference type="Proteomes" id="UP000708148"/>
    </source>
</evidence>
<accession>A0A8S1IUH2</accession>
<evidence type="ECO:0000256" key="1">
    <source>
        <dbReference type="SAM" id="Coils"/>
    </source>
</evidence>
<feature type="signal peptide" evidence="3">
    <location>
        <begin position="1"/>
        <end position="18"/>
    </location>
</feature>
<dbReference type="AlphaFoldDB" id="A0A8S1IUH2"/>
<name>A0A8S1IUH2_9CHLO</name>
<dbReference type="SUPFAM" id="SSF47090">
    <property type="entry name" value="PGBD-like"/>
    <property type="match status" value="2"/>
</dbReference>
<keyword evidence="6" id="KW-1185">Reference proteome</keyword>
<dbReference type="InterPro" id="IPR036366">
    <property type="entry name" value="PGBDSf"/>
</dbReference>
<evidence type="ECO:0000259" key="4">
    <source>
        <dbReference type="Pfam" id="PF01471"/>
    </source>
</evidence>
<gene>
    <name evidence="5" type="ORF">OSTQU699_LOCUS3135</name>
</gene>
<dbReference type="Gene3D" id="1.10.101.10">
    <property type="entry name" value="PGBD-like superfamily/PGBD"/>
    <property type="match status" value="2"/>
</dbReference>
<dbReference type="Proteomes" id="UP000708148">
    <property type="component" value="Unassembled WGS sequence"/>
</dbReference>
<evidence type="ECO:0000256" key="3">
    <source>
        <dbReference type="SAM" id="SignalP"/>
    </source>
</evidence>
<sequence length="543" mass="57399">MAAFGASATLWAALPCACAPASRRPRPRHVRVGGVAPIHCLSSGSPDGWAEGLDGRADRIPSAEGGDADWRGAAELQRRLFDSQARQWEAERARLEARADAAEASRAAWFEREMARWDDERRRWDEREATLRARVGELEDLVVRLTAQGRGEREQGAGQPLEGEKLRSDGASAVQSAAAEGSDSGVPAPVGPEIARSMDGVGPAQKQETGDGEPGPSASPSIEASLAAAVAAVDEGDVLSEDFHLLQSDLEAKMRSGTNGVLLGEDMEGGKGQSFDQGHVGEDAETAATGGERVPLEVVKSPPTGPPPCLTIGDDDIFWVAQLQQGLARAGYFPGDDDMEDYVFGEGTLSALLTYQACEGLEETGTADEVTWRKMLGDELKPILASTAPDSTSTESGVETVAEGPQPTGSQSGGLGSSGDEVAAAAQHSKHWPTLREEDGGRHVHSLHVALQNHGYACGEDDTRWWQYGAATANSVRTFQACNGLPESGVCDAQTWVALLGQGASPGDLKGMLAGDSTDEDLTQAKGVYLIGEQRWERPVHRS</sequence>
<protein>
    <recommendedName>
        <fullName evidence="4">Peptidoglycan binding-like domain-containing protein</fullName>
    </recommendedName>
</protein>
<organism evidence="5 6">
    <name type="scientific">Ostreobium quekettii</name>
    <dbReference type="NCBI Taxonomy" id="121088"/>
    <lineage>
        <taxon>Eukaryota</taxon>
        <taxon>Viridiplantae</taxon>
        <taxon>Chlorophyta</taxon>
        <taxon>core chlorophytes</taxon>
        <taxon>Ulvophyceae</taxon>
        <taxon>TCBD clade</taxon>
        <taxon>Bryopsidales</taxon>
        <taxon>Ostreobineae</taxon>
        <taxon>Ostreobiaceae</taxon>
        <taxon>Ostreobium</taxon>
    </lineage>
</organism>
<keyword evidence="3" id="KW-0732">Signal</keyword>
<reference evidence="5" key="1">
    <citation type="submission" date="2020-12" db="EMBL/GenBank/DDBJ databases">
        <authorList>
            <person name="Iha C."/>
        </authorList>
    </citation>
    <scope>NUCLEOTIDE SEQUENCE</scope>
</reference>
<feature type="coiled-coil region" evidence="1">
    <location>
        <begin position="78"/>
        <end position="105"/>
    </location>
</feature>
<evidence type="ECO:0000313" key="5">
    <source>
        <dbReference type="EMBL" id="CAD7697774.1"/>
    </source>
</evidence>
<feature type="domain" description="Peptidoglycan binding-like" evidence="4">
    <location>
        <begin position="320"/>
        <end position="375"/>
    </location>
</feature>
<feature type="compositionally biased region" description="Polar residues" evidence="2">
    <location>
        <begin position="388"/>
        <end position="397"/>
    </location>
</feature>
<feature type="chain" id="PRO_5035890799" description="Peptidoglycan binding-like domain-containing protein" evidence="3">
    <location>
        <begin position="19"/>
        <end position="543"/>
    </location>
</feature>
<feature type="region of interest" description="Disordered" evidence="2">
    <location>
        <begin position="385"/>
        <end position="430"/>
    </location>
</feature>
<keyword evidence="1" id="KW-0175">Coiled coil</keyword>
<dbReference type="Pfam" id="PF01471">
    <property type="entry name" value="PG_binding_1"/>
    <property type="match status" value="2"/>
</dbReference>
<dbReference type="EMBL" id="CAJHUC010000709">
    <property type="protein sequence ID" value="CAD7697774.1"/>
    <property type="molecule type" value="Genomic_DNA"/>
</dbReference>
<feature type="domain" description="Peptidoglycan binding-like" evidence="4">
    <location>
        <begin position="445"/>
        <end position="499"/>
    </location>
</feature>
<feature type="region of interest" description="Disordered" evidence="2">
    <location>
        <begin position="149"/>
        <end position="221"/>
    </location>
</feature>
<dbReference type="InterPro" id="IPR002477">
    <property type="entry name" value="Peptidoglycan-bd-like"/>
</dbReference>
<comment type="caution">
    <text evidence="5">The sequence shown here is derived from an EMBL/GenBank/DDBJ whole genome shotgun (WGS) entry which is preliminary data.</text>
</comment>
<evidence type="ECO:0000256" key="2">
    <source>
        <dbReference type="SAM" id="MobiDB-lite"/>
    </source>
</evidence>
<dbReference type="InterPro" id="IPR036365">
    <property type="entry name" value="PGBD-like_sf"/>
</dbReference>
<proteinExistence type="predicted"/>